<proteinExistence type="predicted"/>
<reference evidence="2 3" key="1">
    <citation type="submission" date="2020-02" db="EMBL/GenBank/DDBJ databases">
        <title>Draft genome sequence of Haematococcus lacustris strain NIES-144.</title>
        <authorList>
            <person name="Morimoto D."/>
            <person name="Nakagawa S."/>
            <person name="Yoshida T."/>
            <person name="Sawayama S."/>
        </authorList>
    </citation>
    <scope>NUCLEOTIDE SEQUENCE [LARGE SCALE GENOMIC DNA]</scope>
    <source>
        <strain evidence="2 3">NIES-144</strain>
    </source>
</reference>
<protein>
    <submittedName>
        <fullName evidence="2">Uncharacterized protein</fullName>
    </submittedName>
</protein>
<evidence type="ECO:0000313" key="3">
    <source>
        <dbReference type="Proteomes" id="UP000485058"/>
    </source>
</evidence>
<keyword evidence="3" id="KW-1185">Reference proteome</keyword>
<feature type="region of interest" description="Disordered" evidence="1">
    <location>
        <begin position="96"/>
        <end position="118"/>
    </location>
</feature>
<dbReference type="Proteomes" id="UP000485058">
    <property type="component" value="Unassembled WGS sequence"/>
</dbReference>
<comment type="caution">
    <text evidence="2">The sequence shown here is derived from an EMBL/GenBank/DDBJ whole genome shotgun (WGS) entry which is preliminary data.</text>
</comment>
<feature type="region of interest" description="Disordered" evidence="1">
    <location>
        <begin position="27"/>
        <end position="55"/>
    </location>
</feature>
<organism evidence="2 3">
    <name type="scientific">Haematococcus lacustris</name>
    <name type="common">Green alga</name>
    <name type="synonym">Haematococcus pluvialis</name>
    <dbReference type="NCBI Taxonomy" id="44745"/>
    <lineage>
        <taxon>Eukaryota</taxon>
        <taxon>Viridiplantae</taxon>
        <taxon>Chlorophyta</taxon>
        <taxon>core chlorophytes</taxon>
        <taxon>Chlorophyceae</taxon>
        <taxon>CS clade</taxon>
        <taxon>Chlamydomonadales</taxon>
        <taxon>Haematococcaceae</taxon>
        <taxon>Haematococcus</taxon>
    </lineage>
</organism>
<name>A0A699YJT2_HAELA</name>
<sequence length="118" mass="11616">MSCDSMRTYSRLTRRQLIHAACQAATATAPAQTTIKTHGRELSAQPSSSHIASGHCKVHRWRAHAGAHAACGVHGAGLGRGAVASGAAGGWAAAQCGASGGSGADLAGRGDSCKAGPG</sequence>
<evidence type="ECO:0000256" key="1">
    <source>
        <dbReference type="SAM" id="MobiDB-lite"/>
    </source>
</evidence>
<evidence type="ECO:0000313" key="2">
    <source>
        <dbReference type="EMBL" id="GFH08178.1"/>
    </source>
</evidence>
<accession>A0A699YJT2</accession>
<dbReference type="AlphaFoldDB" id="A0A699YJT2"/>
<dbReference type="EMBL" id="BLLF01000143">
    <property type="protein sequence ID" value="GFH08178.1"/>
    <property type="molecule type" value="Genomic_DNA"/>
</dbReference>
<gene>
    <name evidence="2" type="ORF">HaLaN_03099</name>
</gene>